<dbReference type="GO" id="GO:0015631">
    <property type="term" value="F:tubulin binding"/>
    <property type="evidence" value="ECO:0007669"/>
    <property type="project" value="TreeGrafter"/>
</dbReference>
<comment type="caution">
    <text evidence="6">The sequence shown here is derived from an EMBL/GenBank/DDBJ whole genome shotgun (WGS) entry which is preliminary data.</text>
</comment>
<dbReference type="PANTHER" id="PTHR12241:SF147">
    <property type="entry name" value="TUBULIN POLYGLUTAMYLASE TTLL7"/>
    <property type="match status" value="1"/>
</dbReference>
<sequence>MDKLTNLSTKERIEEQKEPDSSEEDFEQAHFNERSGQVNQETIQEANKTTKVMKINLNNCKYPIICDLSTKEFCFKQTEGNCWDILWSDSGINQLLFKRMKLYQKVNHFPGMYMITRKNQLCHHLKKLAKSLPEEYSFFPESWALPTESYQLKAFSEQNPNCIYIVKPEGGAQGKGIYLTRKINSLLNKKKTVIQRYIEDPYLINGYKFDLRLYVLVTCLDPLKIFFYDDGLARFSTQQYSLDSINFNEKKNLMTHLTNYSIVKNSYSDSDLGHSVPRYILDQCKKTLGYVLDKARLDGYDTDLLMKKIHDIIVKTIITIQPKLLHTYNVLQPRSKTHDMCFEILGFDILLEKGKNKSPYKLNELGEDFRQQGGKIQFDELCKTKEFIILFFGAIWYPASKELSTALKKLYKEANAEQKNIEVIYISSDERPEQFEKFYSTMPWLAIEYKDKRKQGLKDRYQITTLPTVIILNMNGDIVSSEARNDLLDLNQKTDHMEDWRSQNLTLLFEEGLKPWLIEVNHMPSFGADTEVDKNCKESLIRDTFSLLNIDSKAKKMIRKKRTIRETIESRIINGIKEKRKKDRNEEDILKNSKYIKIYPKNSKVYRECHQVATEEWENQNGCFRTSYNFKYEDEITNTEDTEKKPNQKRKANYSKVKLKMDVKSKLSLEPIKNDTYNMTPLSEVTRIPILTNKNITIGDPSALTKLEIYKRTNNKRLKERSIKKKIHNTLKRGSKKKKKKKGCSTSEDLRNDSTSYSSLPYLKKNTKKVCKNKNALKNKTSFNGNPQKWMFKKDIEKQLQRQRESLNAHKTSTNFNQTERVYRGDTNDEKFDFVYPKGNMMHKPRSILPKEPKGYSIDHNDSGLQSSKSNFSHARDELLRTSTKFTQKFKCIYPENSLPNQALDSNTPSKKYYAVSLNTSELN</sequence>
<evidence type="ECO:0000313" key="6">
    <source>
        <dbReference type="EMBL" id="CAI2363824.1"/>
    </source>
</evidence>
<feature type="compositionally biased region" description="Basic residues" evidence="4">
    <location>
        <begin position="730"/>
        <end position="743"/>
    </location>
</feature>
<dbReference type="SUPFAM" id="SSF56059">
    <property type="entry name" value="Glutathione synthetase ATP-binding domain-like"/>
    <property type="match status" value="1"/>
</dbReference>
<dbReference type="GO" id="GO:0005524">
    <property type="term" value="F:ATP binding"/>
    <property type="evidence" value="ECO:0007669"/>
    <property type="project" value="UniProtKB-KW"/>
</dbReference>
<dbReference type="PANTHER" id="PTHR12241">
    <property type="entry name" value="TUBULIN POLYGLUTAMYLASE"/>
    <property type="match status" value="1"/>
</dbReference>
<proteinExistence type="predicted"/>
<evidence type="ECO:0000259" key="5">
    <source>
        <dbReference type="Pfam" id="PF13905"/>
    </source>
</evidence>
<dbReference type="Proteomes" id="UP001295684">
    <property type="component" value="Unassembled WGS sequence"/>
</dbReference>
<gene>
    <name evidence="6" type="ORF">ECRASSUSDP1_LOCUS5164</name>
</gene>
<dbReference type="InterPro" id="IPR036249">
    <property type="entry name" value="Thioredoxin-like_sf"/>
</dbReference>
<keyword evidence="1" id="KW-0436">Ligase</keyword>
<evidence type="ECO:0000256" key="3">
    <source>
        <dbReference type="ARBA" id="ARBA00022840"/>
    </source>
</evidence>
<dbReference type="Gene3D" id="3.40.30.10">
    <property type="entry name" value="Glutaredoxin"/>
    <property type="match status" value="1"/>
</dbReference>
<feature type="compositionally biased region" description="Basic and acidic residues" evidence="4">
    <location>
        <begin position="1"/>
        <end position="20"/>
    </location>
</feature>
<reference evidence="6" key="1">
    <citation type="submission" date="2023-07" db="EMBL/GenBank/DDBJ databases">
        <authorList>
            <consortium name="AG Swart"/>
            <person name="Singh M."/>
            <person name="Singh A."/>
            <person name="Seah K."/>
            <person name="Emmerich C."/>
        </authorList>
    </citation>
    <scope>NUCLEOTIDE SEQUENCE</scope>
    <source>
        <strain evidence="6">DP1</strain>
    </source>
</reference>
<evidence type="ECO:0000313" key="7">
    <source>
        <dbReference type="Proteomes" id="UP001295684"/>
    </source>
</evidence>
<dbReference type="Pfam" id="PF03133">
    <property type="entry name" value="TTL"/>
    <property type="match status" value="2"/>
</dbReference>
<dbReference type="PROSITE" id="PS51221">
    <property type="entry name" value="TTL"/>
    <property type="match status" value="1"/>
</dbReference>
<dbReference type="GO" id="GO:0000226">
    <property type="term" value="P:microtubule cytoskeleton organization"/>
    <property type="evidence" value="ECO:0007669"/>
    <property type="project" value="TreeGrafter"/>
</dbReference>
<dbReference type="SUPFAM" id="SSF52833">
    <property type="entry name" value="Thioredoxin-like"/>
    <property type="match status" value="1"/>
</dbReference>
<keyword evidence="3" id="KW-0067">ATP-binding</keyword>
<dbReference type="Gene3D" id="3.30.470.20">
    <property type="entry name" value="ATP-grasp fold, B domain"/>
    <property type="match status" value="2"/>
</dbReference>
<organism evidence="6 7">
    <name type="scientific">Euplotes crassus</name>
    <dbReference type="NCBI Taxonomy" id="5936"/>
    <lineage>
        <taxon>Eukaryota</taxon>
        <taxon>Sar</taxon>
        <taxon>Alveolata</taxon>
        <taxon>Ciliophora</taxon>
        <taxon>Intramacronucleata</taxon>
        <taxon>Spirotrichea</taxon>
        <taxon>Hypotrichia</taxon>
        <taxon>Euplotida</taxon>
        <taxon>Euplotidae</taxon>
        <taxon>Moneuplotes</taxon>
    </lineage>
</organism>
<dbReference type="AlphaFoldDB" id="A0AAD1X7K5"/>
<dbReference type="GO" id="GO:0036064">
    <property type="term" value="C:ciliary basal body"/>
    <property type="evidence" value="ECO:0007669"/>
    <property type="project" value="TreeGrafter"/>
</dbReference>
<feature type="domain" description="Thioredoxin-like fold" evidence="5">
    <location>
        <begin position="387"/>
        <end position="478"/>
    </location>
</feature>
<evidence type="ECO:0000256" key="4">
    <source>
        <dbReference type="SAM" id="MobiDB-lite"/>
    </source>
</evidence>
<evidence type="ECO:0000256" key="1">
    <source>
        <dbReference type="ARBA" id="ARBA00022598"/>
    </source>
</evidence>
<accession>A0AAD1X7K5</accession>
<feature type="region of interest" description="Disordered" evidence="4">
    <location>
        <begin position="730"/>
        <end position="756"/>
    </location>
</feature>
<name>A0AAD1X7K5_EUPCR</name>
<protein>
    <recommendedName>
        <fullName evidence="5">Thioredoxin-like fold domain-containing protein</fullName>
    </recommendedName>
</protein>
<feature type="region of interest" description="Disordered" evidence="4">
    <location>
        <begin position="1"/>
        <end position="39"/>
    </location>
</feature>
<dbReference type="InterPro" id="IPR004344">
    <property type="entry name" value="TTL/TTLL_fam"/>
</dbReference>
<dbReference type="GO" id="GO:0070740">
    <property type="term" value="F:tubulin-glutamic acid ligase activity"/>
    <property type="evidence" value="ECO:0007669"/>
    <property type="project" value="TreeGrafter"/>
</dbReference>
<keyword evidence="7" id="KW-1185">Reference proteome</keyword>
<dbReference type="EMBL" id="CAMPGE010004973">
    <property type="protein sequence ID" value="CAI2363824.1"/>
    <property type="molecule type" value="Genomic_DNA"/>
</dbReference>
<evidence type="ECO:0000256" key="2">
    <source>
        <dbReference type="ARBA" id="ARBA00022741"/>
    </source>
</evidence>
<keyword evidence="2" id="KW-0547">Nucleotide-binding</keyword>
<dbReference type="InterPro" id="IPR012336">
    <property type="entry name" value="Thioredoxin-like_fold"/>
</dbReference>
<dbReference type="Pfam" id="PF13905">
    <property type="entry name" value="Thioredoxin_8"/>
    <property type="match status" value="1"/>
</dbReference>